<keyword evidence="1" id="KW-0472">Membrane</keyword>
<sequence length="130" mass="14469">MIELYFPQSCGEWLAWLVAWGFVFIGIFYFFWPKVAMRMFWTYPQQESASLLAAVRGNMGGVPLGIGIGYLLFAQPFLAVALFLAAFFALVGRLASFIIDKSFSGFNVIALSIEIVFSIASFVYAFGFVA</sequence>
<dbReference type="Pfam" id="PF14248">
    <property type="entry name" value="DUF4345"/>
    <property type="match status" value="1"/>
</dbReference>
<gene>
    <name evidence="2" type="ORF">PEB0149_016790</name>
</gene>
<evidence type="ECO:0000313" key="3">
    <source>
        <dbReference type="Proteomes" id="UP000187344"/>
    </source>
</evidence>
<feature type="transmembrane region" description="Helical" evidence="1">
    <location>
        <begin position="79"/>
        <end position="99"/>
    </location>
</feature>
<evidence type="ECO:0000313" key="2">
    <source>
        <dbReference type="EMBL" id="OLY44212.1"/>
    </source>
</evidence>
<keyword evidence="1" id="KW-1133">Transmembrane helix</keyword>
<organism evidence="2 3">
    <name type="scientific">Bartonella apis</name>
    <dbReference type="NCBI Taxonomy" id="1686310"/>
    <lineage>
        <taxon>Bacteria</taxon>
        <taxon>Pseudomonadati</taxon>
        <taxon>Pseudomonadota</taxon>
        <taxon>Alphaproteobacteria</taxon>
        <taxon>Hyphomicrobiales</taxon>
        <taxon>Bartonellaceae</taxon>
        <taxon>Bartonella</taxon>
    </lineage>
</organism>
<comment type="caution">
    <text evidence="2">The sequence shown here is derived from an EMBL/GenBank/DDBJ whole genome shotgun (WGS) entry which is preliminary data.</text>
</comment>
<dbReference type="AlphaFoldDB" id="A0A1R0FBD9"/>
<dbReference type="InterPro" id="IPR025597">
    <property type="entry name" value="DUF4345"/>
</dbReference>
<keyword evidence="3" id="KW-1185">Reference proteome</keyword>
<keyword evidence="1" id="KW-0812">Transmembrane</keyword>
<name>A0A1R0FBD9_9HYPH</name>
<feature type="transmembrane region" description="Helical" evidence="1">
    <location>
        <begin position="53"/>
        <end position="73"/>
    </location>
</feature>
<dbReference type="EMBL" id="LXYT01000001">
    <property type="protein sequence ID" value="OLY44212.1"/>
    <property type="molecule type" value="Genomic_DNA"/>
</dbReference>
<accession>A0A1R0FBD9</accession>
<dbReference type="Proteomes" id="UP000187344">
    <property type="component" value="Unassembled WGS sequence"/>
</dbReference>
<proteinExistence type="predicted"/>
<protein>
    <recommendedName>
        <fullName evidence="4">DUF4345 domain-containing protein</fullName>
    </recommendedName>
</protein>
<dbReference type="GeneID" id="92991160"/>
<evidence type="ECO:0008006" key="4">
    <source>
        <dbReference type="Google" id="ProtNLM"/>
    </source>
</evidence>
<dbReference type="RefSeq" id="WP_075869367.1">
    <property type="nucleotide sequence ID" value="NZ_CALYQA010000002.1"/>
</dbReference>
<reference evidence="2 3" key="1">
    <citation type="submission" date="2016-12" db="EMBL/GenBank/DDBJ databases">
        <title>Comparative genomics of Bartonella apis.</title>
        <authorList>
            <person name="Engel P."/>
        </authorList>
    </citation>
    <scope>NUCLEOTIDE SEQUENCE [LARGE SCALE GENOMIC DNA]</scope>
    <source>
        <strain evidence="2 3">PEB0149</strain>
    </source>
</reference>
<feature type="transmembrane region" description="Helical" evidence="1">
    <location>
        <begin position="106"/>
        <end position="129"/>
    </location>
</feature>
<dbReference type="OrthoDB" id="9808658at2"/>
<feature type="transmembrane region" description="Helical" evidence="1">
    <location>
        <begin position="13"/>
        <end position="32"/>
    </location>
</feature>
<evidence type="ECO:0000256" key="1">
    <source>
        <dbReference type="SAM" id="Phobius"/>
    </source>
</evidence>